<dbReference type="GO" id="GO:0034599">
    <property type="term" value="P:cellular response to oxidative stress"/>
    <property type="evidence" value="ECO:0007669"/>
    <property type="project" value="EnsemblFungi"/>
</dbReference>
<dbReference type="InterPro" id="IPR048255">
    <property type="entry name" value="IML1_N"/>
</dbReference>
<dbReference type="GO" id="GO:0005096">
    <property type="term" value="F:GTPase activator activity"/>
    <property type="evidence" value="ECO:0007669"/>
    <property type="project" value="EnsemblFungi"/>
</dbReference>
<dbReference type="Gene3D" id="1.10.10.10">
    <property type="entry name" value="Winged helix-like DNA-binding domain superfamily/Winged helix DNA-binding domain"/>
    <property type="match status" value="1"/>
</dbReference>
<sequence>MFSSLRKKDRNEGKELNITVQKPQNRLERLKRISTTTDSNSSNNLDRSVYSGKADTLNGSTSDNTLSIVSGNFLVGSHNKTLTTSNTDNLSKQNTSGFPIDNGTNFGSSEVQGSATLKNQKYQLELTYHDLTRYPNIPIMVDLSLLPGVKEGELCELMNYDKHEKISSIGDRTENNKHNTIFKKSRRRVKIYFIAKNLITNANRLQHKSQQLSIASGQLQALLELPSRSKVWVKKRSKEECEIDLLELNVKDLLLNRGDMWCISKQLLASCVFSEQKLFLTDSLRLVVNGIYRDGRKILSGYIGESTRIVFRSESARLIFIIQITEEMWNFEESGEQLFQKLINSLFPKIFKKWKERDTHHSITIAFAISMDMSTNSYNDLKPGEKLKTTSDYYRIVVDQVNIIDWVQTMEVLRREFMKVTEELKNVTVKQENGTFTVIKGRFTPVIKSNFLELVNFAATILTDPFKQLDLKHTTTHVILISPSSGIYDVDYDLLKLTGKKLMNLEMTMDLICLARSPLHIVPLFRYIDYDNNLHHCTPSWLSIFFWNDGHKSSLDDWQPRCNLYKLRIMGLTENEMMEEVDIAYLSMNNPREVSIHQLITHHDRNVFHSTVTDKDQNTSNSYPDVNNEPNANIISTKFGNNVVESSNKLVWNTSKLSKPKTEKIAEHNVMADLYIQNSEDLIEDVPDIVPKHENAIYSTFSNISMNKVDDSYAIDSLKHISKTDSIKEIFGKQVFKRLLTSVKSKDKIAITQSKSQIDQNKNVGNLAKKPLQAVNNVPSSSQGHENSPIIKKHLGLAIMNTDQNNSHNDLSSCQKSSNTDASSNITIQNRLTPFHDSSTRLTINHGPKAKLFDKYNTNSSWNEIENPSVPVSNEVAGLLLSKKWRDVLPRFVAKKYSKWRSFTIPAELPLTITTFVNSQEFKEQYEFRNHSVTMNIDQELYNQTSKDLLLHMVYMRLVAGFQICLGDQVEDIEYSLTNDKKSKSVNKYISDDDWTSTKFYMMLDTEIHRITCGLDGVIDVQRYLKREQNPLDQVSSYMPLVKTRYEEEYRTIKRDPLHATRKSLNWNQIDQALACYGDYREDGKYAGFKAKFVVLPVEIPLHTLSTVVNGRNEMLSSEELRLEGLRRLTAFIAKSKIKSSDEKVKTVKNDEQPPDIHFYTGSLINFINEEIKSSEFSASKDLIISTPKTLLNKSIDFKTLTIELQSSEDKLTLVTRKWHWSKFKNCFVGSEMVNWLIRNFSDIETREDAIAYGQYLMDKNVFLHVLNKHGFLDGYYFYQLTSEYALKNKDPEILAPGLKVKENYNEGKYRNRTESSMTPSANKSNSSIVKGSDEILEDVKPTIVLSNSLTIDLDPDCKSYKKETCVVHYDKVHNPDHCFHIRLEWLSATPKLIDDKIKNWSRLCEKYGLLLIEVPWEELCSIPASNPFHTFIEVKLAINPFEEADLNIKNMLTKNKFYYHIYLLKKSDFLLDNRAFHFLNDENSSFVIKYSWGAPTFKNAQYIHKSGAYIAEIKDNGDLFLAPNNIYMNRTKQGNIIGKNKKHIRMQFNAQGVMLEFKNMCSDPVKLRSIFEEAKQIYLDNEDEQIEQKY</sequence>
<dbReference type="GO" id="GO:0010508">
    <property type="term" value="P:positive regulation of autophagy"/>
    <property type="evidence" value="ECO:0007669"/>
    <property type="project" value="EnsemblFungi"/>
</dbReference>
<dbReference type="EMBL" id="HE612857">
    <property type="protein sequence ID" value="CCE61706.1"/>
    <property type="molecule type" value="Genomic_DNA"/>
</dbReference>
<proteinExistence type="inferred from homology"/>
<dbReference type="RefSeq" id="XP_003684140.1">
    <property type="nucleotide sequence ID" value="XM_003684092.1"/>
</dbReference>
<evidence type="ECO:0000256" key="1">
    <source>
        <dbReference type="ARBA" id="ARBA00004148"/>
    </source>
</evidence>
<dbReference type="GO" id="GO:0006995">
    <property type="term" value="P:cellular response to nitrogen starvation"/>
    <property type="evidence" value="ECO:0007669"/>
    <property type="project" value="EnsemblFungi"/>
</dbReference>
<dbReference type="GO" id="GO:1990130">
    <property type="term" value="C:GATOR1 complex"/>
    <property type="evidence" value="ECO:0007669"/>
    <property type="project" value="EnsemblFungi"/>
</dbReference>
<dbReference type="GO" id="GO:1904262">
    <property type="term" value="P:negative regulation of TORC1 signaling"/>
    <property type="evidence" value="ECO:0007669"/>
    <property type="project" value="EnsemblFungi"/>
</dbReference>
<feature type="domain" description="DEP" evidence="6">
    <location>
        <begin position="1208"/>
        <end position="1283"/>
    </location>
</feature>
<evidence type="ECO:0000256" key="2">
    <source>
        <dbReference type="ARBA" id="ARBA00005643"/>
    </source>
</evidence>
<protein>
    <recommendedName>
        <fullName evidence="3">Vacuolar membrane-associated protein IML1</fullName>
    </recommendedName>
    <alternativeName>
        <fullName evidence="4">Vacuolar membrane-associated protein iml1</fullName>
    </alternativeName>
</protein>
<dbReference type="Pfam" id="PF19418">
    <property type="entry name" value="DEPDC5_CTD"/>
    <property type="match status" value="1"/>
</dbReference>
<dbReference type="OMA" id="SWMNATP"/>
<organism evidence="7 8">
    <name type="scientific">Tetrapisispora phaffii (strain ATCC 24235 / CBS 4417 / NBRC 1672 / NRRL Y-8282 / UCD 70-5)</name>
    <name type="common">Yeast</name>
    <name type="synonym">Fabospora phaffii</name>
    <dbReference type="NCBI Taxonomy" id="1071381"/>
    <lineage>
        <taxon>Eukaryota</taxon>
        <taxon>Fungi</taxon>
        <taxon>Dikarya</taxon>
        <taxon>Ascomycota</taxon>
        <taxon>Saccharomycotina</taxon>
        <taxon>Saccharomycetes</taxon>
        <taxon>Saccharomycetales</taxon>
        <taxon>Saccharomycetaceae</taxon>
        <taxon>Tetrapisispora</taxon>
    </lineage>
</organism>
<evidence type="ECO:0000313" key="7">
    <source>
        <dbReference type="EMBL" id="CCE61706.1"/>
    </source>
</evidence>
<dbReference type="Pfam" id="PF12257">
    <property type="entry name" value="IML1"/>
    <property type="match status" value="1"/>
</dbReference>
<evidence type="ECO:0000259" key="6">
    <source>
        <dbReference type="PROSITE" id="PS50186"/>
    </source>
</evidence>
<keyword evidence="8" id="KW-1185">Reference proteome</keyword>
<dbReference type="InterPro" id="IPR027244">
    <property type="entry name" value="IML1"/>
</dbReference>
<evidence type="ECO:0000256" key="5">
    <source>
        <dbReference type="SAM" id="MobiDB-lite"/>
    </source>
</evidence>
<feature type="region of interest" description="Disordered" evidence="5">
    <location>
        <begin position="1"/>
        <end position="21"/>
    </location>
</feature>
<dbReference type="OrthoDB" id="39497at2759"/>
<gene>
    <name evidence="7" type="primary">TPHA0B00340</name>
    <name evidence="7" type="ordered locus">TPHA_0B00340</name>
</gene>
<dbReference type="PANTHER" id="PTHR13179">
    <property type="entry name" value="DEP DOMAIN CONTAINING PROTEIN 5"/>
    <property type="match status" value="1"/>
</dbReference>
<dbReference type="GO" id="GO:0051058">
    <property type="term" value="P:negative regulation of small GTPase mediated signal transduction"/>
    <property type="evidence" value="ECO:0007669"/>
    <property type="project" value="EnsemblFungi"/>
</dbReference>
<dbReference type="GO" id="GO:2000785">
    <property type="term" value="P:regulation of autophagosome assembly"/>
    <property type="evidence" value="ECO:0007669"/>
    <property type="project" value="EnsemblFungi"/>
</dbReference>
<dbReference type="InterPro" id="IPR045838">
    <property type="entry name" value="DEPDC5_CTD"/>
</dbReference>
<dbReference type="SMART" id="SM00049">
    <property type="entry name" value="DEP"/>
    <property type="match status" value="1"/>
</dbReference>
<evidence type="ECO:0000256" key="3">
    <source>
        <dbReference type="ARBA" id="ARBA00018529"/>
    </source>
</evidence>
<dbReference type="InterPro" id="IPR000591">
    <property type="entry name" value="DEP_dom"/>
</dbReference>
<reference evidence="7 8" key="1">
    <citation type="journal article" date="2011" name="Proc. Natl. Acad. Sci. U.S.A.">
        <title>Evolutionary erosion of yeast sex chromosomes by mating-type switching accidents.</title>
        <authorList>
            <person name="Gordon J.L."/>
            <person name="Armisen D."/>
            <person name="Proux-Wera E."/>
            <person name="Oheigeartaigh S.S."/>
            <person name="Byrne K.P."/>
            <person name="Wolfe K.H."/>
        </authorList>
    </citation>
    <scope>NUCLEOTIDE SEQUENCE [LARGE SCALE GENOMIC DNA]</scope>
    <source>
        <strain evidence="8">ATCC 24235 / CBS 4417 / NBRC 1672 / NRRL Y-8282 / UCD 70-5</strain>
    </source>
</reference>
<dbReference type="PANTHER" id="PTHR13179:SF8">
    <property type="entry name" value="GATOR COMPLEX PROTEIN DEPDC5"/>
    <property type="match status" value="1"/>
</dbReference>
<dbReference type="STRING" id="1071381.G8BQA9"/>
<dbReference type="eggNOG" id="KOG3572">
    <property type="taxonomic scope" value="Eukaryota"/>
</dbReference>
<comment type="subcellular location">
    <subcellularLocation>
        <location evidence="1">Vacuole membrane</location>
        <topology evidence="1">Peripheral membrane protein</topology>
    </subcellularLocation>
</comment>
<dbReference type="InterPro" id="IPR036388">
    <property type="entry name" value="WH-like_DNA-bd_sf"/>
</dbReference>
<dbReference type="HOGENOM" id="CLU_000935_1_1_1"/>
<dbReference type="GO" id="GO:0005774">
    <property type="term" value="C:vacuolar membrane"/>
    <property type="evidence" value="ECO:0007669"/>
    <property type="project" value="UniProtKB-SubCell"/>
</dbReference>
<dbReference type="Pfam" id="PF00610">
    <property type="entry name" value="DEP"/>
    <property type="match status" value="1"/>
</dbReference>
<dbReference type="SUPFAM" id="SSF46785">
    <property type="entry name" value="Winged helix' DNA-binding domain"/>
    <property type="match status" value="1"/>
</dbReference>
<accession>G8BQA9</accession>
<dbReference type="Proteomes" id="UP000005666">
    <property type="component" value="Chromosome 2"/>
</dbReference>
<dbReference type="GO" id="GO:0035556">
    <property type="term" value="P:intracellular signal transduction"/>
    <property type="evidence" value="ECO:0007669"/>
    <property type="project" value="InterPro"/>
</dbReference>
<dbReference type="InterPro" id="IPR036390">
    <property type="entry name" value="WH_DNA-bd_sf"/>
</dbReference>
<dbReference type="KEGG" id="tpf:TPHA_0B00340"/>
<dbReference type="CDD" id="cd04449">
    <property type="entry name" value="DEP_DEPDC5-like"/>
    <property type="match status" value="1"/>
</dbReference>
<dbReference type="GeneID" id="11534759"/>
<name>G8BQA9_TETPH</name>
<comment type="similarity">
    <text evidence="2">Belongs to the IML1 family.</text>
</comment>
<evidence type="ECO:0000313" key="8">
    <source>
        <dbReference type="Proteomes" id="UP000005666"/>
    </source>
</evidence>
<evidence type="ECO:0000256" key="4">
    <source>
        <dbReference type="ARBA" id="ARBA00021881"/>
    </source>
</evidence>
<dbReference type="PROSITE" id="PS50186">
    <property type="entry name" value="DEP"/>
    <property type="match status" value="1"/>
</dbReference>